<dbReference type="RefSeq" id="WP_211246187.1">
    <property type="nucleotide sequence ID" value="NZ_SWAU01000245.1"/>
</dbReference>
<dbReference type="Proteomes" id="UP000306340">
    <property type="component" value="Unassembled WGS sequence"/>
</dbReference>
<dbReference type="Pfam" id="PF13380">
    <property type="entry name" value="CoA_binding_2"/>
    <property type="match status" value="1"/>
</dbReference>
<evidence type="ECO:0000313" key="3">
    <source>
        <dbReference type="EMBL" id="TKA95005.1"/>
    </source>
</evidence>
<feature type="domain" description="CoA-binding" evidence="2">
    <location>
        <begin position="15"/>
        <end position="110"/>
    </location>
</feature>
<name>A0A4U0YTD2_9RHOB</name>
<dbReference type="PANTHER" id="PTHR42793">
    <property type="entry name" value="COA BINDING DOMAIN CONTAINING PROTEIN"/>
    <property type="match status" value="1"/>
</dbReference>
<feature type="non-terminal residue" evidence="3">
    <location>
        <position position="319"/>
    </location>
</feature>
<protein>
    <submittedName>
        <fullName evidence="3">CoA-binding protein</fullName>
    </submittedName>
</protein>
<sequence>MTSDAISRSTALDALFNPSSVAVVGASADASKTGGRPVAYLQKHGFSGAIWPINPKAAEIAGLKSYAAVDDLPAAPDAAIVLLGAERAHLAVRDLARRGTKLAIVLASGFGEAGEAGMARQQQLREAAGGMRLLGPNTIGALDLHSRIVLSASGALEGDDLPAGGISLASQSGGILGALLSRGAARGIGFAKLASTGNEIDLDLADLIAHYTADADTRVISVYAEGIRSVEKFRTAALAARDAGKPVVVFKVGRSEFGARAAVSHTGAMAGEDRVYDALFRQCGVIRAESFSDLLDIPAMLASGRRMAGRRVAVLTSTG</sequence>
<reference evidence="3 4" key="1">
    <citation type="submission" date="2019-04" db="EMBL/GenBank/DDBJ databases">
        <title>Crypto-aerobic microbial life in anoxic (sulfidic) marine sediments.</title>
        <authorList>
            <person name="Bhattacharya S."/>
            <person name="Roy C."/>
            <person name="Mondal N."/>
            <person name="Sarkar J."/>
            <person name="Mandal S."/>
            <person name="Rameez M.J."/>
            <person name="Ghosh W."/>
        </authorList>
    </citation>
    <scope>NUCLEOTIDE SEQUENCE [LARGE SCALE GENOMIC DNA]</scope>
    <source>
        <strain evidence="3 4">SBBC</strain>
    </source>
</reference>
<keyword evidence="1" id="KW-0816">Tricarboxylic acid cycle</keyword>
<dbReference type="InterPro" id="IPR003781">
    <property type="entry name" value="CoA-bd"/>
</dbReference>
<gene>
    <name evidence="3" type="ORF">FAZ78_19205</name>
</gene>
<dbReference type="InterPro" id="IPR016102">
    <property type="entry name" value="Succinyl-CoA_synth-like"/>
</dbReference>
<evidence type="ECO:0000256" key="1">
    <source>
        <dbReference type="ARBA" id="ARBA00022532"/>
    </source>
</evidence>
<dbReference type="AlphaFoldDB" id="A0A4U0YTD2"/>
<comment type="caution">
    <text evidence="3">The sequence shown here is derived from an EMBL/GenBank/DDBJ whole genome shotgun (WGS) entry which is preliminary data.</text>
</comment>
<dbReference type="Pfam" id="PF13607">
    <property type="entry name" value="Succ_CoA_lig"/>
    <property type="match status" value="1"/>
</dbReference>
<evidence type="ECO:0000259" key="2">
    <source>
        <dbReference type="SMART" id="SM00881"/>
    </source>
</evidence>
<organism evidence="3 4">
    <name type="scientific">Cereibacter changlensis</name>
    <dbReference type="NCBI Taxonomy" id="402884"/>
    <lineage>
        <taxon>Bacteria</taxon>
        <taxon>Pseudomonadati</taxon>
        <taxon>Pseudomonadota</taxon>
        <taxon>Alphaproteobacteria</taxon>
        <taxon>Rhodobacterales</taxon>
        <taxon>Paracoccaceae</taxon>
        <taxon>Cereibacter</taxon>
    </lineage>
</organism>
<dbReference type="InterPro" id="IPR032875">
    <property type="entry name" value="Succ_CoA_lig_flav_dom"/>
</dbReference>
<evidence type="ECO:0000313" key="4">
    <source>
        <dbReference type="Proteomes" id="UP000306340"/>
    </source>
</evidence>
<dbReference type="PANTHER" id="PTHR42793:SF4">
    <property type="entry name" value="BLL6376 PROTEIN"/>
    <property type="match status" value="1"/>
</dbReference>
<dbReference type="SMART" id="SM00881">
    <property type="entry name" value="CoA_binding"/>
    <property type="match status" value="1"/>
</dbReference>
<accession>A0A4U0YTD2</accession>
<dbReference type="InterPro" id="IPR036291">
    <property type="entry name" value="NAD(P)-bd_dom_sf"/>
</dbReference>
<dbReference type="Gene3D" id="3.40.50.720">
    <property type="entry name" value="NAD(P)-binding Rossmann-like Domain"/>
    <property type="match status" value="1"/>
</dbReference>
<dbReference type="EMBL" id="SWAU01000245">
    <property type="protein sequence ID" value="TKA95005.1"/>
    <property type="molecule type" value="Genomic_DNA"/>
</dbReference>
<dbReference type="Gene3D" id="3.40.50.261">
    <property type="entry name" value="Succinyl-CoA synthetase domains"/>
    <property type="match status" value="1"/>
</dbReference>
<proteinExistence type="predicted"/>
<dbReference type="GO" id="GO:0006099">
    <property type="term" value="P:tricarboxylic acid cycle"/>
    <property type="evidence" value="ECO:0007669"/>
    <property type="project" value="UniProtKB-KW"/>
</dbReference>
<dbReference type="SUPFAM" id="SSF52210">
    <property type="entry name" value="Succinyl-CoA synthetase domains"/>
    <property type="match status" value="1"/>
</dbReference>
<dbReference type="SUPFAM" id="SSF51735">
    <property type="entry name" value="NAD(P)-binding Rossmann-fold domains"/>
    <property type="match status" value="1"/>
</dbReference>